<dbReference type="GO" id="GO:0006487">
    <property type="term" value="P:protein N-linked glycosylation"/>
    <property type="evidence" value="ECO:0007669"/>
    <property type="project" value="TreeGrafter"/>
</dbReference>
<organism evidence="2">
    <name type="scientific">marine sediment metagenome</name>
    <dbReference type="NCBI Taxonomy" id="412755"/>
    <lineage>
        <taxon>unclassified sequences</taxon>
        <taxon>metagenomes</taxon>
        <taxon>ecological metagenomes</taxon>
    </lineage>
</organism>
<gene>
    <name evidence="2" type="ORF">S01H4_49209</name>
</gene>
<proteinExistence type="predicted"/>
<dbReference type="Gene3D" id="3.90.550.10">
    <property type="entry name" value="Spore Coat Polysaccharide Biosynthesis Protein SpsA, Chain A"/>
    <property type="match status" value="1"/>
</dbReference>
<reference evidence="2" key="1">
    <citation type="journal article" date="2014" name="Front. Microbiol.">
        <title>High frequency of phylogenetically diverse reductive dehalogenase-homologous genes in deep subseafloor sedimentary metagenomes.</title>
        <authorList>
            <person name="Kawai M."/>
            <person name="Futagami T."/>
            <person name="Toyoda A."/>
            <person name="Takaki Y."/>
            <person name="Nishi S."/>
            <person name="Hori S."/>
            <person name="Arai W."/>
            <person name="Tsubouchi T."/>
            <person name="Morono Y."/>
            <person name="Uchiyama I."/>
            <person name="Ito T."/>
            <person name="Fujiyama A."/>
            <person name="Inagaki F."/>
            <person name="Takami H."/>
        </authorList>
    </citation>
    <scope>NUCLEOTIDE SEQUENCE</scope>
    <source>
        <strain evidence="2">Expedition CK06-06</strain>
    </source>
</reference>
<dbReference type="PANTHER" id="PTHR10859">
    <property type="entry name" value="GLYCOSYL TRANSFERASE"/>
    <property type="match status" value="1"/>
</dbReference>
<sequence>TSEVIRQILDGRGNYRILANSDNEGKGSAIRKGMLAAQGEYVLFMDADMSTPIEELDRLLPYLYQGHDIVIGSRKIPGAKIDVHQPRYREIMGEMFSRLSRVLTVRSVHDFTCGFKCFSKSCIQNIFERQRLAGWGYDTEVLFIAQKHGFRIKEVPVMWSDSADSKVRLWRDVVHSAFDLIRIRVNNLLRRYR</sequence>
<dbReference type="SUPFAM" id="SSF53448">
    <property type="entry name" value="Nucleotide-diphospho-sugar transferases"/>
    <property type="match status" value="1"/>
</dbReference>
<dbReference type="InterPro" id="IPR029044">
    <property type="entry name" value="Nucleotide-diphossugar_trans"/>
</dbReference>
<dbReference type="PANTHER" id="PTHR10859:SF91">
    <property type="entry name" value="DOLICHYL-PHOSPHATE BETA-GLUCOSYLTRANSFERASE"/>
    <property type="match status" value="1"/>
</dbReference>
<evidence type="ECO:0000313" key="2">
    <source>
        <dbReference type="EMBL" id="GAG97636.1"/>
    </source>
</evidence>
<dbReference type="InterPro" id="IPR001173">
    <property type="entry name" value="Glyco_trans_2-like"/>
</dbReference>
<accession>X1DMI7</accession>
<feature type="domain" description="Glycosyltransferase 2-like" evidence="1">
    <location>
        <begin position="1"/>
        <end position="126"/>
    </location>
</feature>
<dbReference type="Pfam" id="PF00535">
    <property type="entry name" value="Glycos_transf_2"/>
    <property type="match status" value="1"/>
</dbReference>
<comment type="caution">
    <text evidence="2">The sequence shown here is derived from an EMBL/GenBank/DDBJ whole genome shotgun (WGS) entry which is preliminary data.</text>
</comment>
<evidence type="ECO:0000259" key="1">
    <source>
        <dbReference type="Pfam" id="PF00535"/>
    </source>
</evidence>
<feature type="non-terminal residue" evidence="2">
    <location>
        <position position="1"/>
    </location>
</feature>
<protein>
    <recommendedName>
        <fullName evidence="1">Glycosyltransferase 2-like domain-containing protein</fullName>
    </recommendedName>
</protein>
<dbReference type="EMBL" id="BART01027815">
    <property type="protein sequence ID" value="GAG97636.1"/>
    <property type="molecule type" value="Genomic_DNA"/>
</dbReference>
<name>X1DMI7_9ZZZZ</name>
<dbReference type="AlphaFoldDB" id="X1DMI7"/>